<reference evidence="1 2" key="1">
    <citation type="submission" date="2020-08" db="EMBL/GenBank/DDBJ databases">
        <title>Sequencing the genomes of 1000 actinobacteria strains.</title>
        <authorList>
            <person name="Klenk H.-P."/>
        </authorList>
    </citation>
    <scope>NUCLEOTIDE SEQUENCE [LARGE SCALE GENOMIC DNA]</scope>
    <source>
        <strain evidence="1 2">DSM 45084</strain>
    </source>
</reference>
<accession>A0A7W7T6E5</accession>
<comment type="caution">
    <text evidence="1">The sequence shown here is derived from an EMBL/GenBank/DDBJ whole genome shotgun (WGS) entry which is preliminary data.</text>
</comment>
<sequence length="182" mass="20183">MTSVATLYALRCMGSCGTARIAVALGTEESTVDSDLIDLAVAGMVARAQGAWCLTDKGRAADAWYRAEEVKAVHDAVMAAYKDFMVLNPELLDLCTAWQLRRADTDRVLELFADFDHRADAVLEALATALPRFARYRERLSAALARARSGESAYLADHLESYHTVWFQLHEDLLATLGMPRW</sequence>
<proteinExistence type="predicted"/>
<dbReference type="RefSeq" id="WP_184672066.1">
    <property type="nucleotide sequence ID" value="NZ_BAABAI010000009.1"/>
</dbReference>
<gene>
    <name evidence="1" type="ORF">F4559_004749</name>
</gene>
<dbReference type="Proteomes" id="UP000542674">
    <property type="component" value="Unassembled WGS sequence"/>
</dbReference>
<evidence type="ECO:0000313" key="2">
    <source>
        <dbReference type="Proteomes" id="UP000542674"/>
    </source>
</evidence>
<dbReference type="AlphaFoldDB" id="A0A7W7T6E5"/>
<organism evidence="1 2">
    <name type="scientific">Saccharothrix violaceirubra</name>
    <dbReference type="NCBI Taxonomy" id="413306"/>
    <lineage>
        <taxon>Bacteria</taxon>
        <taxon>Bacillati</taxon>
        <taxon>Actinomycetota</taxon>
        <taxon>Actinomycetes</taxon>
        <taxon>Pseudonocardiales</taxon>
        <taxon>Pseudonocardiaceae</taxon>
        <taxon>Saccharothrix</taxon>
    </lineage>
</organism>
<name>A0A7W7T6E5_9PSEU</name>
<keyword evidence="2" id="KW-1185">Reference proteome</keyword>
<evidence type="ECO:0000313" key="1">
    <source>
        <dbReference type="EMBL" id="MBB4967390.1"/>
    </source>
</evidence>
<dbReference type="EMBL" id="JACHJS010000001">
    <property type="protein sequence ID" value="MBB4967390.1"/>
    <property type="molecule type" value="Genomic_DNA"/>
</dbReference>
<protein>
    <submittedName>
        <fullName evidence="1">Uncharacterized protein</fullName>
    </submittedName>
</protein>